<comment type="caution">
    <text evidence="1">The sequence shown here is derived from an EMBL/GenBank/DDBJ whole genome shotgun (WGS) entry which is preliminary data.</text>
</comment>
<reference evidence="1 2" key="1">
    <citation type="submission" date="2021-06" db="EMBL/GenBank/DDBJ databases">
        <title>Caerostris extrusa draft genome.</title>
        <authorList>
            <person name="Kono N."/>
            <person name="Arakawa K."/>
        </authorList>
    </citation>
    <scope>NUCLEOTIDE SEQUENCE [LARGE SCALE GENOMIC DNA]</scope>
</reference>
<dbReference type="EMBL" id="BPLR01002064">
    <property type="protein sequence ID" value="GIX69546.1"/>
    <property type="molecule type" value="Genomic_DNA"/>
</dbReference>
<proteinExistence type="predicted"/>
<accession>A0AAV4MBV1</accession>
<evidence type="ECO:0000313" key="1">
    <source>
        <dbReference type="EMBL" id="GIX69546.1"/>
    </source>
</evidence>
<evidence type="ECO:0000313" key="2">
    <source>
        <dbReference type="Proteomes" id="UP001054945"/>
    </source>
</evidence>
<sequence>MTARASDVDSWITLWKFPGFRQYIYDRQTKKITLVDLHE</sequence>
<feature type="non-terminal residue" evidence="1">
    <location>
        <position position="39"/>
    </location>
</feature>
<gene>
    <name evidence="1" type="ORF">CEXT_693431</name>
</gene>
<organism evidence="1 2">
    <name type="scientific">Caerostris extrusa</name>
    <name type="common">Bark spider</name>
    <name type="synonym">Caerostris bankana</name>
    <dbReference type="NCBI Taxonomy" id="172846"/>
    <lineage>
        <taxon>Eukaryota</taxon>
        <taxon>Metazoa</taxon>
        <taxon>Ecdysozoa</taxon>
        <taxon>Arthropoda</taxon>
        <taxon>Chelicerata</taxon>
        <taxon>Arachnida</taxon>
        <taxon>Araneae</taxon>
        <taxon>Araneomorphae</taxon>
        <taxon>Entelegynae</taxon>
        <taxon>Araneoidea</taxon>
        <taxon>Araneidae</taxon>
        <taxon>Caerostris</taxon>
    </lineage>
</organism>
<dbReference type="AlphaFoldDB" id="A0AAV4MBV1"/>
<dbReference type="Proteomes" id="UP001054945">
    <property type="component" value="Unassembled WGS sequence"/>
</dbReference>
<keyword evidence="2" id="KW-1185">Reference proteome</keyword>
<name>A0AAV4MBV1_CAEEX</name>
<protein>
    <submittedName>
        <fullName evidence="1">Uncharacterized protein</fullName>
    </submittedName>
</protein>